<feature type="domain" description="Methyltransferase FkbM" evidence="1">
    <location>
        <begin position="16"/>
        <end position="83"/>
    </location>
</feature>
<sequence>MGEGVDAKIGVRGYLIDAVTFDSILGLTGVNHIDVLKMDCEGCEGIVLSENNILDFRELAIETHSIHNFEIVTRLLKQKGYRIKLLSNSMIIQNAFKCIIKRPLEFVQAEIKSSWLGTRMIYKSLLKKEPLAPATGGNKSVKVVFATKNIA</sequence>
<dbReference type="InterPro" id="IPR006342">
    <property type="entry name" value="FkbM_mtfrase"/>
</dbReference>
<gene>
    <name evidence="2" type="ORF">B9Q01_10235</name>
</gene>
<comment type="caution">
    <text evidence="2">The sequence shown here is derived from an EMBL/GenBank/DDBJ whole genome shotgun (WGS) entry which is preliminary data.</text>
</comment>
<accession>A0A2R6A5P5</accession>
<dbReference type="Gene3D" id="3.40.50.150">
    <property type="entry name" value="Vaccinia Virus protein VP39"/>
    <property type="match status" value="1"/>
</dbReference>
<dbReference type="AlphaFoldDB" id="A0A2R6A5P5"/>
<dbReference type="Proteomes" id="UP000240880">
    <property type="component" value="Unassembled WGS sequence"/>
</dbReference>
<reference evidence="2 3" key="1">
    <citation type="submission" date="2017-04" db="EMBL/GenBank/DDBJ databases">
        <title>Novel microbial lineages endemic to geothermal iron-oxide mats fill important gaps in the evolutionary history of Archaea.</title>
        <authorList>
            <person name="Jay Z.J."/>
            <person name="Beam J.P."/>
            <person name="Dlakic M."/>
            <person name="Rusch D.B."/>
            <person name="Kozubal M.A."/>
            <person name="Inskeep W.P."/>
        </authorList>
    </citation>
    <scope>NUCLEOTIDE SEQUENCE [LARGE SCALE GENOMIC DNA]</scope>
    <source>
        <strain evidence="2">OSP_D</strain>
    </source>
</reference>
<dbReference type="InterPro" id="IPR029063">
    <property type="entry name" value="SAM-dependent_MTases_sf"/>
</dbReference>
<protein>
    <recommendedName>
        <fullName evidence="1">Methyltransferase FkbM domain-containing protein</fullName>
    </recommendedName>
</protein>
<evidence type="ECO:0000313" key="2">
    <source>
        <dbReference type="EMBL" id="PSN81772.1"/>
    </source>
</evidence>
<organism evidence="2 3">
    <name type="scientific">Candidatus Marsarchaeota G1 archaeon OSP_D</name>
    <dbReference type="NCBI Taxonomy" id="1978155"/>
    <lineage>
        <taxon>Archaea</taxon>
        <taxon>Candidatus Marsarchaeota</taxon>
        <taxon>Candidatus Marsarchaeota group 1</taxon>
    </lineage>
</organism>
<evidence type="ECO:0000259" key="1">
    <source>
        <dbReference type="Pfam" id="PF05050"/>
    </source>
</evidence>
<dbReference type="SUPFAM" id="SSF53335">
    <property type="entry name" value="S-adenosyl-L-methionine-dependent methyltransferases"/>
    <property type="match status" value="1"/>
</dbReference>
<dbReference type="EMBL" id="NEXC01000157">
    <property type="protein sequence ID" value="PSN81772.1"/>
    <property type="molecule type" value="Genomic_DNA"/>
</dbReference>
<proteinExistence type="predicted"/>
<dbReference type="Pfam" id="PF05050">
    <property type="entry name" value="Methyltransf_21"/>
    <property type="match status" value="1"/>
</dbReference>
<evidence type="ECO:0000313" key="3">
    <source>
        <dbReference type="Proteomes" id="UP000240880"/>
    </source>
</evidence>
<name>A0A2R6A5P5_9ARCH</name>